<dbReference type="CDD" id="cd01136">
    <property type="entry name" value="ATPase_flagellum-secretory_path_III"/>
    <property type="match status" value="1"/>
</dbReference>
<keyword evidence="8" id="KW-0406">Ion transport</keyword>
<dbReference type="InterPro" id="IPR050053">
    <property type="entry name" value="ATPase_alpha/beta_chains"/>
</dbReference>
<dbReference type="SUPFAM" id="SSF52540">
    <property type="entry name" value="P-loop containing nucleoside triphosphate hydrolases"/>
    <property type="match status" value="1"/>
</dbReference>
<comment type="catalytic activity">
    <reaction evidence="10">
        <text>ATP + H2O + cellular proteinSide 1 = ADP + phosphate + cellular proteinSide 2.</text>
        <dbReference type="EC" id="7.4.2.8"/>
    </reaction>
</comment>
<dbReference type="InterPro" id="IPR040627">
    <property type="entry name" value="T3SS_ATPase_C"/>
</dbReference>
<keyword evidence="4" id="KW-0547">Nucleotide-binding</keyword>
<keyword evidence="12" id="KW-0969">Cilium</keyword>
<dbReference type="InterPro" id="IPR004100">
    <property type="entry name" value="ATPase_F1/V1/A1_a/bsu_N"/>
</dbReference>
<evidence type="ECO:0000313" key="13">
    <source>
        <dbReference type="Proteomes" id="UP000830167"/>
    </source>
</evidence>
<dbReference type="RefSeq" id="WP_347436045.1">
    <property type="nucleotide sequence ID" value="NZ_CP089291.1"/>
</dbReference>
<evidence type="ECO:0000256" key="3">
    <source>
        <dbReference type="ARBA" id="ARBA00022490"/>
    </source>
</evidence>
<organism evidence="12 13">
    <name type="scientific">Fodinisporobacter ferrooxydans</name>
    <dbReference type="NCBI Taxonomy" id="2901836"/>
    <lineage>
        <taxon>Bacteria</taxon>
        <taxon>Bacillati</taxon>
        <taxon>Bacillota</taxon>
        <taxon>Bacilli</taxon>
        <taxon>Bacillales</taxon>
        <taxon>Alicyclobacillaceae</taxon>
        <taxon>Fodinisporobacter</taxon>
    </lineage>
</organism>
<keyword evidence="6" id="KW-0653">Protein transport</keyword>
<evidence type="ECO:0000256" key="7">
    <source>
        <dbReference type="ARBA" id="ARBA00022967"/>
    </source>
</evidence>
<dbReference type="InterPro" id="IPR005714">
    <property type="entry name" value="ATPase_T3SS_FliI/YscN"/>
</dbReference>
<keyword evidence="5" id="KW-0067">ATP-binding</keyword>
<feature type="domain" description="AAA+ ATPase" evidence="11">
    <location>
        <begin position="160"/>
        <end position="341"/>
    </location>
</feature>
<dbReference type="Proteomes" id="UP000830167">
    <property type="component" value="Chromosome"/>
</dbReference>
<dbReference type="PANTHER" id="PTHR15184:SF9">
    <property type="entry name" value="SPI-1 TYPE 3 SECRETION SYSTEM ATPASE"/>
    <property type="match status" value="1"/>
</dbReference>
<comment type="subcellular location">
    <subcellularLocation>
        <location evidence="1">Cytoplasm</location>
    </subcellularLocation>
</comment>
<proteinExistence type="predicted"/>
<dbReference type="InterPro" id="IPR022425">
    <property type="entry name" value="FliI_clade2"/>
</dbReference>
<sequence length="442" mass="48233">MRLPNERLQLYKNYLHQVKPIRVNGKVTKVIGITVESQGPAAKIGDICKIHSSTREATLAEVVGFRDHRVVLMPFSDMSAIGPGSEIVGTGESLRVRVGRELLGRIVNGLGEPIDSYGDLFTQTVYPAQQNPPNPLTRPRITDVQEVGVRAIDALLTIGRGQRVGVFAGSGVGKSTLLGMIARNTAADVNVIALIGERGREVREFIDKDLGSEGLQRSVVVVATSDQPPLMRIKGAFVATSIAEYFRDQGYSVNLMMDSVTRVAMAQREIGLAIGEPPTTKGYTPSVFALLPKLLERAGTSEKGTITGLYTVLVDGDDLNEPIADAVRGILDGHIVLSRDLANRGHFPAIDVLGSISRLMTDITDFDQRDAARKLRTILAVYRDAEDLIKIGAYQSGTNERVDIAIRHVDQAEDFLRQDMHEQATFSDSRLRLLEHFGGINI</sequence>
<dbReference type="Pfam" id="PF00006">
    <property type="entry name" value="ATP-synt_ab"/>
    <property type="match status" value="1"/>
</dbReference>
<evidence type="ECO:0000256" key="1">
    <source>
        <dbReference type="ARBA" id="ARBA00004496"/>
    </source>
</evidence>
<evidence type="ECO:0000256" key="10">
    <source>
        <dbReference type="ARBA" id="ARBA00034006"/>
    </source>
</evidence>
<dbReference type="PANTHER" id="PTHR15184">
    <property type="entry name" value="ATP SYNTHASE"/>
    <property type="match status" value="1"/>
</dbReference>
<dbReference type="InterPro" id="IPR027417">
    <property type="entry name" value="P-loop_NTPase"/>
</dbReference>
<dbReference type="Pfam" id="PF02874">
    <property type="entry name" value="ATP-synt_ab_N"/>
    <property type="match status" value="1"/>
</dbReference>
<dbReference type="InterPro" id="IPR020003">
    <property type="entry name" value="ATPase_a/bsu_AS"/>
</dbReference>
<keyword evidence="3" id="KW-0963">Cytoplasm</keyword>
<evidence type="ECO:0000313" key="12">
    <source>
        <dbReference type="EMBL" id="UOF89357.1"/>
    </source>
</evidence>
<keyword evidence="12" id="KW-0282">Flagellum</keyword>
<protein>
    <submittedName>
        <fullName evidence="12">Flagellar protein export ATPase FliI</fullName>
    </submittedName>
</protein>
<dbReference type="Gene3D" id="3.40.50.12240">
    <property type="match status" value="1"/>
</dbReference>
<dbReference type="NCBIfam" id="TIGR03497">
    <property type="entry name" value="FliI_clade2"/>
    <property type="match status" value="1"/>
</dbReference>
<dbReference type="CDD" id="cd18117">
    <property type="entry name" value="ATP-synt_flagellum-secretory_path_III_N"/>
    <property type="match status" value="1"/>
</dbReference>
<keyword evidence="7" id="KW-1278">Translocase</keyword>
<dbReference type="PROSITE" id="PS00152">
    <property type="entry name" value="ATPASE_ALPHA_BETA"/>
    <property type="match status" value="1"/>
</dbReference>
<dbReference type="InterPro" id="IPR000194">
    <property type="entry name" value="ATPase_F1/V1/A1_a/bsu_nucl-bd"/>
</dbReference>
<evidence type="ECO:0000256" key="8">
    <source>
        <dbReference type="ARBA" id="ARBA00023065"/>
    </source>
</evidence>
<dbReference type="EMBL" id="CP089291">
    <property type="protein sequence ID" value="UOF89357.1"/>
    <property type="molecule type" value="Genomic_DNA"/>
</dbReference>
<evidence type="ECO:0000256" key="5">
    <source>
        <dbReference type="ARBA" id="ARBA00022840"/>
    </source>
</evidence>
<evidence type="ECO:0000256" key="4">
    <source>
        <dbReference type="ARBA" id="ARBA00022741"/>
    </source>
</evidence>
<evidence type="ECO:0000256" key="2">
    <source>
        <dbReference type="ARBA" id="ARBA00022448"/>
    </source>
</evidence>
<dbReference type="SMART" id="SM00382">
    <property type="entry name" value="AAA"/>
    <property type="match status" value="1"/>
</dbReference>
<name>A0ABY4CFQ3_9BACL</name>
<evidence type="ECO:0000256" key="6">
    <source>
        <dbReference type="ARBA" id="ARBA00022927"/>
    </source>
</evidence>
<gene>
    <name evidence="12" type="primary">fliI</name>
    <name evidence="12" type="ORF">LSG31_15810</name>
</gene>
<keyword evidence="13" id="KW-1185">Reference proteome</keyword>
<reference evidence="12" key="1">
    <citation type="submission" date="2021-12" db="EMBL/GenBank/DDBJ databases">
        <title>Alicyclobacillaceae gen. nov., sp. nov., isolated from chalcocite enrichment system.</title>
        <authorList>
            <person name="Jiang Z."/>
        </authorList>
    </citation>
    <scope>NUCLEOTIDE SEQUENCE</scope>
    <source>
        <strain evidence="12">MYW30-H2</strain>
    </source>
</reference>
<dbReference type="InterPro" id="IPR003593">
    <property type="entry name" value="AAA+_ATPase"/>
</dbReference>
<dbReference type="NCBIfam" id="TIGR01026">
    <property type="entry name" value="fliI_yscN"/>
    <property type="match status" value="1"/>
</dbReference>
<keyword evidence="9" id="KW-0066">ATP synthesis</keyword>
<keyword evidence="2" id="KW-0813">Transport</keyword>
<dbReference type="Pfam" id="PF18269">
    <property type="entry name" value="T3SS_ATPase_C"/>
    <property type="match status" value="1"/>
</dbReference>
<accession>A0ABY4CFQ3</accession>
<evidence type="ECO:0000259" key="11">
    <source>
        <dbReference type="SMART" id="SM00382"/>
    </source>
</evidence>
<keyword evidence="12" id="KW-0966">Cell projection</keyword>
<evidence type="ECO:0000256" key="9">
    <source>
        <dbReference type="ARBA" id="ARBA00023310"/>
    </source>
</evidence>